<keyword evidence="1" id="KW-0479">Metal-binding</keyword>
<keyword evidence="6" id="KW-1185">Reference proteome</keyword>
<dbReference type="Pfam" id="PF08447">
    <property type="entry name" value="PAS_3"/>
    <property type="match status" value="1"/>
</dbReference>
<dbReference type="SUPFAM" id="SSF57716">
    <property type="entry name" value="Glucocorticoid receptor-like (DNA-binding domain)"/>
    <property type="match status" value="1"/>
</dbReference>
<dbReference type="PROSITE" id="PS00344">
    <property type="entry name" value="GATA_ZN_FINGER_1"/>
    <property type="match status" value="1"/>
</dbReference>
<dbReference type="InterPro" id="IPR000679">
    <property type="entry name" value="Znf_GATA"/>
</dbReference>
<accession>A0A167DXA2</accession>
<feature type="region of interest" description="Disordered" evidence="2">
    <location>
        <begin position="376"/>
        <end position="396"/>
    </location>
</feature>
<dbReference type="RefSeq" id="XP_018735881.1">
    <property type="nucleotide sequence ID" value="XM_018878593.1"/>
</dbReference>
<reference evidence="5 6" key="1">
    <citation type="submission" date="2016-02" db="EMBL/GenBank/DDBJ databases">
        <title>Complete genome sequence and transcriptome regulation of the pentose utilising yeast Sugiyamaella lignohabitans.</title>
        <authorList>
            <person name="Bellasio M."/>
            <person name="Peymann A."/>
            <person name="Valli M."/>
            <person name="Sipitzky M."/>
            <person name="Graf A."/>
            <person name="Sauer M."/>
            <person name="Marx H."/>
            <person name="Mattanovich D."/>
        </authorList>
    </citation>
    <scope>NUCLEOTIDE SEQUENCE [LARGE SCALE GENOMIC DNA]</scope>
    <source>
        <strain evidence="5 6">CBS 10342</strain>
    </source>
</reference>
<dbReference type="Pfam" id="PF00320">
    <property type="entry name" value="GATA"/>
    <property type="match status" value="1"/>
</dbReference>
<evidence type="ECO:0000313" key="6">
    <source>
        <dbReference type="Proteomes" id="UP000189580"/>
    </source>
</evidence>
<evidence type="ECO:0000259" key="4">
    <source>
        <dbReference type="PROSITE" id="PS50114"/>
    </source>
</evidence>
<feature type="compositionally biased region" description="Low complexity" evidence="2">
    <location>
        <begin position="434"/>
        <end position="445"/>
    </location>
</feature>
<dbReference type="CDD" id="cd00202">
    <property type="entry name" value="ZnF_GATA"/>
    <property type="match status" value="1"/>
</dbReference>
<dbReference type="GO" id="GO:0043565">
    <property type="term" value="F:sequence-specific DNA binding"/>
    <property type="evidence" value="ECO:0007669"/>
    <property type="project" value="InterPro"/>
</dbReference>
<evidence type="ECO:0000256" key="2">
    <source>
        <dbReference type="SAM" id="MobiDB-lite"/>
    </source>
</evidence>
<feature type="region of interest" description="Disordered" evidence="2">
    <location>
        <begin position="560"/>
        <end position="579"/>
    </location>
</feature>
<dbReference type="PROSITE" id="PS50114">
    <property type="entry name" value="GATA_ZN_FINGER_2"/>
    <property type="match status" value="1"/>
</dbReference>
<dbReference type="Proteomes" id="UP000189580">
    <property type="component" value="Chromosome a"/>
</dbReference>
<feature type="domain" description="GATA-type" evidence="4">
    <location>
        <begin position="715"/>
        <end position="742"/>
    </location>
</feature>
<dbReference type="InterPro" id="IPR035965">
    <property type="entry name" value="PAS-like_dom_sf"/>
</dbReference>
<feature type="region of interest" description="Disordered" evidence="2">
    <location>
        <begin position="24"/>
        <end position="106"/>
    </location>
</feature>
<dbReference type="GeneID" id="30033524"/>
<dbReference type="CDD" id="cd00130">
    <property type="entry name" value="PAS"/>
    <property type="match status" value="1"/>
</dbReference>
<feature type="region of interest" description="Disordered" evidence="2">
    <location>
        <begin position="127"/>
        <end position="178"/>
    </location>
</feature>
<feature type="compositionally biased region" description="Low complexity" evidence="2">
    <location>
        <begin position="382"/>
        <end position="393"/>
    </location>
</feature>
<dbReference type="InterPro" id="IPR000014">
    <property type="entry name" value="PAS"/>
</dbReference>
<keyword evidence="1" id="KW-0863">Zinc-finger</keyword>
<dbReference type="GO" id="GO:0006355">
    <property type="term" value="P:regulation of DNA-templated transcription"/>
    <property type="evidence" value="ECO:0007669"/>
    <property type="project" value="InterPro"/>
</dbReference>
<feature type="region of interest" description="Disordered" evidence="2">
    <location>
        <begin position="429"/>
        <end position="457"/>
    </location>
</feature>
<feature type="compositionally biased region" description="Low complexity" evidence="2">
    <location>
        <begin position="331"/>
        <end position="349"/>
    </location>
</feature>
<protein>
    <submittedName>
        <fullName evidence="5">Gat2p</fullName>
    </submittedName>
</protein>
<feature type="compositionally biased region" description="Low complexity" evidence="2">
    <location>
        <begin position="165"/>
        <end position="178"/>
    </location>
</feature>
<dbReference type="Gene3D" id="3.30.50.10">
    <property type="entry name" value="Erythroid Transcription Factor GATA-1, subunit A"/>
    <property type="match status" value="1"/>
</dbReference>
<feature type="region of interest" description="Disordered" evidence="2">
    <location>
        <begin position="324"/>
        <end position="355"/>
    </location>
</feature>
<dbReference type="SUPFAM" id="SSF55785">
    <property type="entry name" value="PYP-like sensor domain (PAS domain)"/>
    <property type="match status" value="1"/>
</dbReference>
<dbReference type="SMART" id="SM00091">
    <property type="entry name" value="PAS"/>
    <property type="match status" value="1"/>
</dbReference>
<dbReference type="KEGG" id="slb:AWJ20_1694"/>
<evidence type="ECO:0000313" key="5">
    <source>
        <dbReference type="EMBL" id="ANB13404.1"/>
    </source>
</evidence>
<feature type="compositionally biased region" description="Polar residues" evidence="2">
    <location>
        <begin position="88"/>
        <end position="97"/>
    </location>
</feature>
<evidence type="ECO:0000256" key="1">
    <source>
        <dbReference type="PROSITE-ProRule" id="PRU00094"/>
    </source>
</evidence>
<organism evidence="5 6">
    <name type="scientific">Sugiyamaella lignohabitans</name>
    <dbReference type="NCBI Taxonomy" id="796027"/>
    <lineage>
        <taxon>Eukaryota</taxon>
        <taxon>Fungi</taxon>
        <taxon>Dikarya</taxon>
        <taxon>Ascomycota</taxon>
        <taxon>Saccharomycotina</taxon>
        <taxon>Dipodascomycetes</taxon>
        <taxon>Dipodascales</taxon>
        <taxon>Trichomonascaceae</taxon>
        <taxon>Sugiyamaella</taxon>
    </lineage>
</organism>
<dbReference type="InterPro" id="IPR013655">
    <property type="entry name" value="PAS_fold_3"/>
</dbReference>
<keyword evidence="1" id="KW-0862">Zinc</keyword>
<feature type="compositionally biased region" description="Low complexity" evidence="2">
    <location>
        <begin position="47"/>
        <end position="87"/>
    </location>
</feature>
<dbReference type="InterPro" id="IPR044194">
    <property type="entry name" value="BLISTER"/>
</dbReference>
<dbReference type="Gene3D" id="3.30.450.20">
    <property type="entry name" value="PAS domain"/>
    <property type="match status" value="1"/>
</dbReference>
<dbReference type="InterPro" id="IPR013088">
    <property type="entry name" value="Znf_NHR/GATA"/>
</dbReference>
<proteinExistence type="predicted"/>
<dbReference type="GO" id="GO:0008270">
    <property type="term" value="F:zinc ion binding"/>
    <property type="evidence" value="ECO:0007669"/>
    <property type="project" value="UniProtKB-KW"/>
</dbReference>
<dbReference type="SMART" id="SM00401">
    <property type="entry name" value="ZnF_GATA"/>
    <property type="match status" value="1"/>
</dbReference>
<gene>
    <name evidence="5" type="primary">GAT2</name>
    <name evidence="5" type="ORF">AWJ20_1694</name>
</gene>
<dbReference type="PANTHER" id="PTHR47490:SF2">
    <property type="entry name" value="PROTEIN BLISTER"/>
    <property type="match status" value="1"/>
</dbReference>
<dbReference type="AlphaFoldDB" id="A0A167DXA2"/>
<sequence length="758" mass="80834">MQAVLDSTLLPATFSSHDFAMSSMQSPMASYPDQQHQQQHQQHQHQQHQQQQNHQQQQQPHLQQHGQTQFQHYQQYSSQQHPQHQPQVVNQPISPNSYPEGMVYDKRHGAGAGGQVSVAAAAAAAVAANASPSSTPSTTRMAPPTPERSRNPSRVDIPTLHSPHSGSGSSGNSATGTNSAASAAAQAAAAAAAAAANSSSNSSTSLATAGAGSARLADDNSLVCILSPLGTILYVSPSSTTFLGSYPNDIAGSSIMDYIHPDDLDQFISSMSAIVSNGTSLQMIYRLKFAANQYRVYEGFGRPSNEEVDGYQGMGQGMVLISKPATNNHHNQSNGPPSPTSSSNESIWSRRQASRMQKGLVLNQAPAKLEYNEHQQIRSGPATAATNSTSSSNGMVSMTPLDAASVSLYDQSPLSVATNGYTSTISPYEEDISHSSSSSSLLSGLNPPPSATPSLVSFDDSTNWNIDGPPLSATAATGSGAYPYGYSGMRSYSYFDMGNDSTIMEELKSPRAAPNDYYPVKDDSTLNSMNQSANMENHSYWDNVANSELVSPNFFVPNSGASTGSSSSTPTSASNMHTLPKTTYSPSASYFVDSAAQARAKSYSLPGLFDVNAPVRYQPYHQAGVSSSANAAGGNHSHIDFSGYSMSVKKSPVDGGYLNGQAVRKANVNSLAKTRKLSKPPSMSTLPNMASSNLINKTRRKSKQQNRDDMMLYVCTECGVKESPEWRKGPKGPKTLCNACGLRWAKWTRQKSTSHDDK</sequence>
<dbReference type="EMBL" id="CP014501">
    <property type="protein sequence ID" value="ANB13404.1"/>
    <property type="molecule type" value="Genomic_DNA"/>
</dbReference>
<feature type="domain" description="PAS" evidence="3">
    <location>
        <begin position="230"/>
        <end position="278"/>
    </location>
</feature>
<feature type="compositionally biased region" description="Low complexity" evidence="2">
    <location>
        <begin position="127"/>
        <end position="142"/>
    </location>
</feature>
<dbReference type="GO" id="GO:0040008">
    <property type="term" value="P:regulation of growth"/>
    <property type="evidence" value="ECO:0007669"/>
    <property type="project" value="InterPro"/>
</dbReference>
<dbReference type="OrthoDB" id="2162994at2759"/>
<dbReference type="PROSITE" id="PS50112">
    <property type="entry name" value="PAS"/>
    <property type="match status" value="1"/>
</dbReference>
<dbReference type="PANTHER" id="PTHR47490">
    <property type="entry name" value="PROTEIN BLISTER"/>
    <property type="match status" value="1"/>
</dbReference>
<evidence type="ECO:0000259" key="3">
    <source>
        <dbReference type="PROSITE" id="PS50112"/>
    </source>
</evidence>
<feature type="compositionally biased region" description="Low complexity" evidence="2">
    <location>
        <begin position="560"/>
        <end position="575"/>
    </location>
</feature>
<name>A0A167DXA2_9ASCO</name>